<proteinExistence type="predicted"/>
<sequence>MCSPQIVGNGISSIKVAYGTATEVNCISGSSGRGRADHAVHMGKATKCGTRCPTVDGHGIPRSCHGPRVYALGISTKYLDSTATYKSSPNCHGIAVGFYSKFGCNSVKIPTIYSGIDNTTIDIDCISIGINILGMTCYVICPTDTYGTI</sequence>
<organism evidence="1 2">
    <name type="scientific">Desulfovibrio subterraneus</name>
    <dbReference type="NCBI Taxonomy" id="2718620"/>
    <lineage>
        <taxon>Bacteria</taxon>
        <taxon>Pseudomonadati</taxon>
        <taxon>Thermodesulfobacteriota</taxon>
        <taxon>Desulfovibrionia</taxon>
        <taxon>Desulfovibrionales</taxon>
        <taxon>Desulfovibrionaceae</taxon>
        <taxon>Desulfovibrio</taxon>
    </lineage>
</organism>
<accession>A0A7J0BJ37</accession>
<protein>
    <submittedName>
        <fullName evidence="1">Uncharacterized protein</fullName>
    </submittedName>
</protein>
<evidence type="ECO:0000313" key="1">
    <source>
        <dbReference type="EMBL" id="GFM33251.1"/>
    </source>
</evidence>
<gene>
    <name evidence="1" type="ORF">DSM101010T_16160</name>
</gene>
<reference evidence="1 2" key="1">
    <citation type="submission" date="2020-05" db="EMBL/GenBank/DDBJ databases">
        <title>Draft genome sequence of Desulfovibrio sp. strain HN2T.</title>
        <authorList>
            <person name="Ueno A."/>
            <person name="Tamazawa S."/>
            <person name="Tamamura S."/>
            <person name="Murakami T."/>
            <person name="Kiyama T."/>
            <person name="Inomata H."/>
            <person name="Amano Y."/>
            <person name="Miyakawa K."/>
            <person name="Tamaki H."/>
            <person name="Naganuma T."/>
            <person name="Kaneko K."/>
        </authorList>
    </citation>
    <scope>NUCLEOTIDE SEQUENCE [LARGE SCALE GENOMIC DNA]</scope>
    <source>
        <strain evidence="1 2">HN2</strain>
    </source>
</reference>
<dbReference type="EMBL" id="BLVO01000013">
    <property type="protein sequence ID" value="GFM33251.1"/>
    <property type="molecule type" value="Genomic_DNA"/>
</dbReference>
<comment type="caution">
    <text evidence="1">The sequence shown here is derived from an EMBL/GenBank/DDBJ whole genome shotgun (WGS) entry which is preliminary data.</text>
</comment>
<dbReference type="AlphaFoldDB" id="A0A7J0BJ37"/>
<dbReference type="Proteomes" id="UP000503840">
    <property type="component" value="Unassembled WGS sequence"/>
</dbReference>
<name>A0A7J0BJ37_9BACT</name>
<keyword evidence="2" id="KW-1185">Reference proteome</keyword>
<evidence type="ECO:0000313" key="2">
    <source>
        <dbReference type="Proteomes" id="UP000503840"/>
    </source>
</evidence>